<dbReference type="Pfam" id="PF03102">
    <property type="entry name" value="NeuB"/>
    <property type="match status" value="1"/>
</dbReference>
<dbReference type="InterPro" id="IPR013132">
    <property type="entry name" value="PseI/NeuA/B-like_N"/>
</dbReference>
<dbReference type="SUPFAM" id="SSF51569">
    <property type="entry name" value="Aldolase"/>
    <property type="match status" value="1"/>
</dbReference>
<evidence type="ECO:0000259" key="1">
    <source>
        <dbReference type="Pfam" id="PF03102"/>
    </source>
</evidence>
<dbReference type="EMBL" id="PEWV01000063">
    <property type="protein sequence ID" value="PIU41258.1"/>
    <property type="molecule type" value="Genomic_DNA"/>
</dbReference>
<dbReference type="InterPro" id="IPR013096">
    <property type="entry name" value="Cupin_2"/>
</dbReference>
<keyword evidence="3" id="KW-0946">Virion</keyword>
<organism evidence="3 4">
    <name type="scientific">Candidatus Aquitaenariimonas noxiae</name>
    <dbReference type="NCBI Taxonomy" id="1974741"/>
    <lineage>
        <taxon>Bacteria</taxon>
        <taxon>Pseudomonadati</taxon>
        <taxon>Candidatus Omnitrophota</taxon>
        <taxon>Candidatus Aquitaenariimonas</taxon>
    </lineage>
</organism>
<dbReference type="PANTHER" id="PTHR42966:SF1">
    <property type="entry name" value="SIALIC ACID SYNTHASE"/>
    <property type="match status" value="1"/>
</dbReference>
<feature type="non-terminal residue" evidence="3">
    <location>
        <position position="1"/>
    </location>
</feature>
<sequence>KRFEETRLSQDQLKTIKDEISKLGFVSICTPFDEESVDLIERHGFDIIKIGSCSFTDWPLLERIVKSDKPIIASTAGVSLDDIDKVVSFFDHRNKTFALMHCVAEYPTQDENLQLNQIDLLKFRYPQASVGYSTHEKPDNFESIKMAIAKGATIFEKHVGIKTEKVALNNYSATPGQVREWLRSAQVAFNMCGESHKRIKFSKEEMASLTALRRGAFAKKQIKKGERVGPADIFLAIPTVDGQITANDLSKYTEFYATGDIDKNRPLLLSNTKQTGNRDKIYGIVQQVKGILKKSNVLVPSKLDFEISHHYGIDRFHECGATIINVVNREYCKKLIVLIPGQKHPEQYHKLKEETFQVLYGDVLLNLSGLEREYKAGDIVTIERNAKHSFSTRAGAVIEEISSTHRAEDSYYTDEEITRNKCRKTLITYWVD</sequence>
<evidence type="ECO:0000313" key="4">
    <source>
        <dbReference type="Proteomes" id="UP000230052"/>
    </source>
</evidence>
<feature type="domain" description="Cupin type-2" evidence="2">
    <location>
        <begin position="336"/>
        <end position="392"/>
    </location>
</feature>
<keyword evidence="3" id="KW-0167">Capsid protein</keyword>
<comment type="caution">
    <text evidence="3">The sequence shown here is derived from an EMBL/GenBank/DDBJ whole genome shotgun (WGS) entry which is preliminary data.</text>
</comment>
<evidence type="ECO:0000313" key="3">
    <source>
        <dbReference type="EMBL" id="PIU41258.1"/>
    </source>
</evidence>
<dbReference type="Gene3D" id="3.20.20.70">
    <property type="entry name" value="Aldolase class I"/>
    <property type="match status" value="1"/>
</dbReference>
<dbReference type="InterPro" id="IPR014710">
    <property type="entry name" value="RmlC-like_jellyroll"/>
</dbReference>
<dbReference type="Pfam" id="PF07883">
    <property type="entry name" value="Cupin_2"/>
    <property type="match status" value="1"/>
</dbReference>
<accession>A0A2J0KRQ8</accession>
<name>A0A2J0KRQ8_9BACT</name>
<feature type="domain" description="PseI/NeuA/B-like" evidence="1">
    <location>
        <begin position="3"/>
        <end position="196"/>
    </location>
</feature>
<dbReference type="Gene3D" id="2.60.120.10">
    <property type="entry name" value="Jelly Rolls"/>
    <property type="match status" value="1"/>
</dbReference>
<reference evidence="3 4" key="1">
    <citation type="submission" date="2017-09" db="EMBL/GenBank/DDBJ databases">
        <title>Depth-based differentiation of microbial function through sediment-hosted aquifers and enrichment of novel symbionts in the deep terrestrial subsurface.</title>
        <authorList>
            <person name="Probst A.J."/>
            <person name="Ladd B."/>
            <person name="Jarett J.K."/>
            <person name="Geller-Mcgrath D.E."/>
            <person name="Sieber C.M."/>
            <person name="Emerson J.B."/>
            <person name="Anantharaman K."/>
            <person name="Thomas B.C."/>
            <person name="Malmstrom R."/>
            <person name="Stieglmeier M."/>
            <person name="Klingl A."/>
            <person name="Woyke T."/>
            <person name="Ryan C.M."/>
            <person name="Banfield J.F."/>
        </authorList>
    </citation>
    <scope>NUCLEOTIDE SEQUENCE [LARGE SCALE GENOMIC DNA]</scope>
    <source>
        <strain evidence="3">CG07_land_8_20_14_0_80_42_15</strain>
    </source>
</reference>
<dbReference type="InterPro" id="IPR051690">
    <property type="entry name" value="PseI-like"/>
</dbReference>
<dbReference type="Gene3D" id="3.90.1210.10">
    <property type="entry name" value="Antifreeze-like/N-acetylneuraminic acid synthase C-terminal domain"/>
    <property type="match status" value="1"/>
</dbReference>
<proteinExistence type="predicted"/>
<protein>
    <submittedName>
        <fullName evidence="3">Spore coat protein</fullName>
    </submittedName>
</protein>
<gene>
    <name evidence="3" type="ORF">COS99_06335</name>
</gene>
<dbReference type="Proteomes" id="UP000230052">
    <property type="component" value="Unassembled WGS sequence"/>
</dbReference>
<dbReference type="SUPFAM" id="SSF51182">
    <property type="entry name" value="RmlC-like cupins"/>
    <property type="match status" value="1"/>
</dbReference>
<dbReference type="GO" id="GO:0016051">
    <property type="term" value="P:carbohydrate biosynthetic process"/>
    <property type="evidence" value="ECO:0007669"/>
    <property type="project" value="InterPro"/>
</dbReference>
<dbReference type="GO" id="GO:0047444">
    <property type="term" value="F:N-acylneuraminate-9-phosphate synthase activity"/>
    <property type="evidence" value="ECO:0007669"/>
    <property type="project" value="TreeGrafter"/>
</dbReference>
<evidence type="ECO:0000259" key="2">
    <source>
        <dbReference type="Pfam" id="PF07883"/>
    </source>
</evidence>
<dbReference type="PANTHER" id="PTHR42966">
    <property type="entry name" value="N-ACETYLNEURAMINATE SYNTHASE"/>
    <property type="match status" value="1"/>
</dbReference>
<dbReference type="AlphaFoldDB" id="A0A2J0KRQ8"/>
<dbReference type="InterPro" id="IPR013785">
    <property type="entry name" value="Aldolase_TIM"/>
</dbReference>
<dbReference type="InterPro" id="IPR011051">
    <property type="entry name" value="RmlC_Cupin_sf"/>
</dbReference>